<feature type="signal peptide" evidence="2">
    <location>
        <begin position="1"/>
        <end position="18"/>
    </location>
</feature>
<sequence>MSVAGLALSTAGAPAAYATWTATPAQVAAADNAVFETACRAQVGHLEWLNGAPLTVRLAERRGDYVAMLLTGTSSDGPTSVEASVSCVGLLPTGGTEVEDLSSGASGGGGLALPEAGGFTEGAMSQFTMGGGLFGKGDPASFVDGKVGPDVAALTIHAFGQTVETSIKDGTYAAWWPGQAFDLSEPLPPSGEGGPEPQLTYDVTLTDGTVLTDVAPSRPSDGVSETIVCPPTCAPGSGS</sequence>
<feature type="chain" id="PRO_5039551868" evidence="2">
    <location>
        <begin position="19"/>
        <end position="239"/>
    </location>
</feature>
<name>N0E077_9MICO</name>
<comment type="caution">
    <text evidence="3">The sequence shown here is derived from an EMBL/GenBank/DDBJ whole genome shotgun (WGS) entry which is preliminary data.</text>
</comment>
<evidence type="ECO:0000313" key="4">
    <source>
        <dbReference type="Proteomes" id="UP000013167"/>
    </source>
</evidence>
<keyword evidence="4" id="KW-1185">Reference proteome</keyword>
<gene>
    <name evidence="3" type="ORF">BN10_1330002</name>
</gene>
<dbReference type="OrthoDB" id="3293457at2"/>
<evidence type="ECO:0000256" key="2">
    <source>
        <dbReference type="SAM" id="SignalP"/>
    </source>
</evidence>
<organism evidence="3 4">
    <name type="scientific">Phycicoccus elongatus Lp2</name>
    <dbReference type="NCBI Taxonomy" id="1193181"/>
    <lineage>
        <taxon>Bacteria</taxon>
        <taxon>Bacillati</taxon>
        <taxon>Actinomycetota</taxon>
        <taxon>Actinomycetes</taxon>
        <taxon>Micrococcales</taxon>
        <taxon>Intrasporangiaceae</taxon>
        <taxon>Phycicoccus</taxon>
    </lineage>
</organism>
<evidence type="ECO:0000313" key="3">
    <source>
        <dbReference type="EMBL" id="CCH69131.1"/>
    </source>
</evidence>
<accession>N0E077</accession>
<evidence type="ECO:0000256" key="1">
    <source>
        <dbReference type="SAM" id="MobiDB-lite"/>
    </source>
</evidence>
<feature type="region of interest" description="Disordered" evidence="1">
    <location>
        <begin position="213"/>
        <end position="239"/>
    </location>
</feature>
<dbReference type="AlphaFoldDB" id="N0E077"/>
<keyword evidence="2" id="KW-0732">Signal</keyword>
<dbReference type="eggNOG" id="ENOG5031R5Z">
    <property type="taxonomic scope" value="Bacteria"/>
</dbReference>
<dbReference type="EMBL" id="CAIZ01000039">
    <property type="protein sequence ID" value="CCH69131.1"/>
    <property type="molecule type" value="Genomic_DNA"/>
</dbReference>
<protein>
    <submittedName>
        <fullName evidence="3">Uncharacterized protein</fullName>
    </submittedName>
</protein>
<dbReference type="HOGENOM" id="CLU_1160655_0_0_11"/>
<proteinExistence type="predicted"/>
<reference evidence="3 4" key="1">
    <citation type="journal article" date="2013" name="ISME J.">
        <title>A metabolic model for members of the genus Tetrasphaera involved in enhanced biological phosphorus removal.</title>
        <authorList>
            <person name="Kristiansen R."/>
            <person name="Nguyen H.T.T."/>
            <person name="Saunders A.M."/>
            <person name="Nielsen J.L."/>
            <person name="Wimmer R."/>
            <person name="Le V.Q."/>
            <person name="McIlroy S.J."/>
            <person name="Petrovski S."/>
            <person name="Seviour R.J."/>
            <person name="Calteau A."/>
            <person name="Nielsen K.L."/>
            <person name="Nielsen P.H."/>
        </authorList>
    </citation>
    <scope>NUCLEOTIDE SEQUENCE [LARGE SCALE GENOMIC DNA]</scope>
    <source>
        <strain evidence="3 4">Lp2</strain>
    </source>
</reference>
<dbReference type="Proteomes" id="UP000013167">
    <property type="component" value="Unassembled WGS sequence"/>
</dbReference>